<accession>A0A6C2UEF2</accession>
<feature type="domain" description="Glycoside hydrolase 120 insertion" evidence="4">
    <location>
        <begin position="90"/>
        <end position="190"/>
    </location>
</feature>
<dbReference type="InterPro" id="IPR012334">
    <property type="entry name" value="Pectin_lyas_fold"/>
</dbReference>
<evidence type="ECO:0000259" key="4">
    <source>
        <dbReference type="Pfam" id="PF21258"/>
    </source>
</evidence>
<dbReference type="InterPro" id="IPR013780">
    <property type="entry name" value="Glyco_hydro_b"/>
</dbReference>
<feature type="signal peptide" evidence="2">
    <location>
        <begin position="1"/>
        <end position="17"/>
    </location>
</feature>
<name>A0A6C2UEF2_9BACT</name>
<dbReference type="InterPro" id="IPR051550">
    <property type="entry name" value="SCF-Subunits/Alg-Epimerases"/>
</dbReference>
<dbReference type="InterPro" id="IPR006626">
    <property type="entry name" value="PbH1"/>
</dbReference>
<feature type="chain" id="PRO_5025419218" evidence="2">
    <location>
        <begin position="18"/>
        <end position="581"/>
    </location>
</feature>
<organism evidence="5 6">
    <name type="scientific">Pontiella sulfatireligans</name>
    <dbReference type="NCBI Taxonomy" id="2750658"/>
    <lineage>
        <taxon>Bacteria</taxon>
        <taxon>Pseudomonadati</taxon>
        <taxon>Kiritimatiellota</taxon>
        <taxon>Kiritimatiellia</taxon>
        <taxon>Kiritimatiellales</taxon>
        <taxon>Pontiellaceae</taxon>
        <taxon>Pontiella</taxon>
    </lineage>
</organism>
<dbReference type="Proteomes" id="UP000346198">
    <property type="component" value="Unassembled WGS sequence"/>
</dbReference>
<dbReference type="SMART" id="SM00710">
    <property type="entry name" value="PbH1"/>
    <property type="match status" value="5"/>
</dbReference>
<keyword evidence="2" id="KW-0732">Signal</keyword>
<evidence type="ECO:0000256" key="2">
    <source>
        <dbReference type="SAM" id="SignalP"/>
    </source>
</evidence>
<proteinExistence type="predicted"/>
<dbReference type="Gene3D" id="2.160.20.10">
    <property type="entry name" value="Single-stranded right-handed beta-helix, Pectin lyase-like"/>
    <property type="match status" value="1"/>
</dbReference>
<evidence type="ECO:0000256" key="1">
    <source>
        <dbReference type="ARBA" id="ARBA00022737"/>
    </source>
</evidence>
<gene>
    <name evidence="5" type="ORF">SCARR_00603</name>
</gene>
<dbReference type="Gene3D" id="2.60.40.1180">
    <property type="entry name" value="Golgi alpha-mannosidase II"/>
    <property type="match status" value="1"/>
</dbReference>
<dbReference type="Pfam" id="PF13229">
    <property type="entry name" value="Beta_helix"/>
    <property type="match status" value="1"/>
</dbReference>
<evidence type="ECO:0000313" key="5">
    <source>
        <dbReference type="EMBL" id="VGO18550.1"/>
    </source>
</evidence>
<dbReference type="InterPro" id="IPR049169">
    <property type="entry name" value="Glyco_hydro_120_ins"/>
</dbReference>
<reference evidence="5 6" key="1">
    <citation type="submission" date="2019-04" db="EMBL/GenBank/DDBJ databases">
        <authorList>
            <person name="Van Vliet M D."/>
        </authorList>
    </citation>
    <scope>NUCLEOTIDE SEQUENCE [LARGE SCALE GENOMIC DNA]</scope>
    <source>
        <strain evidence="5 6">F21</strain>
    </source>
</reference>
<dbReference type="Pfam" id="PF21258">
    <property type="entry name" value="Glyco_hydro_120_ins"/>
    <property type="match status" value="1"/>
</dbReference>
<dbReference type="EMBL" id="CAAHFH010000001">
    <property type="protein sequence ID" value="VGO18550.1"/>
    <property type="molecule type" value="Genomic_DNA"/>
</dbReference>
<dbReference type="InterPro" id="IPR011050">
    <property type="entry name" value="Pectin_lyase_fold/virulence"/>
</dbReference>
<dbReference type="AlphaFoldDB" id="A0A6C2UEF2"/>
<evidence type="ECO:0000313" key="6">
    <source>
        <dbReference type="Proteomes" id="UP000346198"/>
    </source>
</evidence>
<keyword evidence="1" id="KW-0677">Repeat</keyword>
<feature type="domain" description="Right handed beta helix" evidence="3">
    <location>
        <begin position="293"/>
        <end position="406"/>
    </location>
</feature>
<dbReference type="InterPro" id="IPR039448">
    <property type="entry name" value="Beta_helix"/>
</dbReference>
<protein>
    <submittedName>
        <fullName evidence="5">Uncharacterized protein</fullName>
    </submittedName>
</protein>
<dbReference type="SUPFAM" id="SSF51126">
    <property type="entry name" value="Pectin lyase-like"/>
    <property type="match status" value="1"/>
</dbReference>
<dbReference type="PANTHER" id="PTHR22990:SF15">
    <property type="entry name" value="F-BOX ONLY PROTEIN 10"/>
    <property type="match status" value="1"/>
</dbReference>
<dbReference type="PANTHER" id="PTHR22990">
    <property type="entry name" value="F-BOX ONLY PROTEIN"/>
    <property type="match status" value="1"/>
</dbReference>
<evidence type="ECO:0000259" key="3">
    <source>
        <dbReference type="Pfam" id="PF13229"/>
    </source>
</evidence>
<sequence>MKTTIAVLCLAACAASAREYHVSVDGSHPFKTISAAAEVVQPGDVITVHAGIYRERVNPPRGGTSDASRIVYQAATGEKVVITGSEVLTEKWELVENDTWKVIIPNSFFGEFNPFADLIRGDWFANRKKLKIHTGALHLNGHWLVETFTLEDVMKPAGNDPAWFTKGDKKNTTVWAQFKGVNPNEELIEVTARRTVFYPENPGINYITVRGFILKNAATPWSPPTAEQIGLIGTHWSKGWIIEDNEVSYSACAGIALGKHGDEFDNKARSAEGYVGTIERGLKQGWSKEKIGSHVVRNNHVHDCGQVGIVGSLGSAFCTVDGNTIHDIYVRKPFGGAEMAGIKFHGAMDAVISNNHIYHCANHGIWLDWMNQGTRVTGNLLYNNDMDDLFMEVNHGPFVIDNNIFLTSPTIWDRSEGGAYIHNLIAGKIKFRPELNRLTPYHPAHSTEITDLVNTKGGDDRIYHNMLMLPGALSVYDDATLPVTRAGNAVIESASIVKKTDGVYLDLTVSRGDWGKEKRPMVTTDLLGTAKVTGLPFVKPDGSPYRFDKDFLGADRKGNMTPGPFSELKEGRQRIKVWPKR</sequence>
<dbReference type="RefSeq" id="WP_136060023.1">
    <property type="nucleotide sequence ID" value="NZ_CAAHFH010000001.1"/>
</dbReference>
<keyword evidence="6" id="KW-1185">Reference proteome</keyword>